<dbReference type="Gene3D" id="3.30.1460.10">
    <property type="match status" value="1"/>
</dbReference>
<sequence>MSSRSVMQHALDYLSKKLHLDSLPLNEHDECYLQFDDEFHVRCSFIEKKDECVLYSIIGRVPKYSLNAYTEILAQNFFWIGTAGSTLCLEPIDDEFDDDLILCKHIPMSIIDDQHLYNCVEDFVNAVEYWTSEYLKLNLEQQNVQHGNISNMESKVGDKECNIM</sequence>
<dbReference type="InterPro" id="IPR010261">
    <property type="entry name" value="Tir_chaperone"/>
</dbReference>
<dbReference type="EMBL" id="JAPFFF010000004">
    <property type="protein sequence ID" value="KAK8892915.1"/>
    <property type="molecule type" value="Genomic_DNA"/>
</dbReference>
<comment type="caution">
    <text evidence="1">The sequence shown here is derived from an EMBL/GenBank/DDBJ whole genome shotgun (WGS) entry which is preliminary data.</text>
</comment>
<dbReference type="SUPFAM" id="SSF69635">
    <property type="entry name" value="Type III secretory system chaperone-like"/>
    <property type="match status" value="1"/>
</dbReference>
<evidence type="ECO:0000313" key="2">
    <source>
        <dbReference type="Proteomes" id="UP001470230"/>
    </source>
</evidence>
<dbReference type="Proteomes" id="UP001470230">
    <property type="component" value="Unassembled WGS sequence"/>
</dbReference>
<evidence type="ECO:0000313" key="1">
    <source>
        <dbReference type="EMBL" id="KAK8892915.1"/>
    </source>
</evidence>
<gene>
    <name evidence="1" type="ORF">M9Y10_030167</name>
</gene>
<name>A0ABR2KP69_9EUKA</name>
<accession>A0ABR2KP69</accession>
<protein>
    <submittedName>
        <fullName evidence="1">Uncharacterized protein</fullName>
    </submittedName>
</protein>
<organism evidence="1 2">
    <name type="scientific">Tritrichomonas musculus</name>
    <dbReference type="NCBI Taxonomy" id="1915356"/>
    <lineage>
        <taxon>Eukaryota</taxon>
        <taxon>Metamonada</taxon>
        <taxon>Parabasalia</taxon>
        <taxon>Tritrichomonadida</taxon>
        <taxon>Tritrichomonadidae</taxon>
        <taxon>Tritrichomonas</taxon>
    </lineage>
</organism>
<reference evidence="1 2" key="1">
    <citation type="submission" date="2024-04" db="EMBL/GenBank/DDBJ databases">
        <title>Tritrichomonas musculus Genome.</title>
        <authorList>
            <person name="Alves-Ferreira E."/>
            <person name="Grigg M."/>
            <person name="Lorenzi H."/>
            <person name="Galac M."/>
        </authorList>
    </citation>
    <scope>NUCLEOTIDE SEQUENCE [LARGE SCALE GENOMIC DNA]</scope>
    <source>
        <strain evidence="1 2">EAF2021</strain>
    </source>
</reference>
<dbReference type="CDD" id="cd16364">
    <property type="entry name" value="T3SC_I-like"/>
    <property type="match status" value="1"/>
</dbReference>
<dbReference type="Pfam" id="PF05932">
    <property type="entry name" value="CesT"/>
    <property type="match status" value="1"/>
</dbReference>
<proteinExistence type="predicted"/>
<keyword evidence="2" id="KW-1185">Reference proteome</keyword>